<dbReference type="EMBL" id="BARU01048804">
    <property type="protein sequence ID" value="GAH99308.1"/>
    <property type="molecule type" value="Genomic_DNA"/>
</dbReference>
<organism evidence="1">
    <name type="scientific">marine sediment metagenome</name>
    <dbReference type="NCBI Taxonomy" id="412755"/>
    <lineage>
        <taxon>unclassified sequences</taxon>
        <taxon>metagenomes</taxon>
        <taxon>ecological metagenomes</taxon>
    </lineage>
</organism>
<dbReference type="AlphaFoldDB" id="X1LYU3"/>
<sequence length="48" mass="5313">DASHKYSDGLITADEYFQIHNESLTLVFDGLIDELKNAIIPACDCKKG</sequence>
<accession>X1LYU3</accession>
<evidence type="ECO:0000313" key="1">
    <source>
        <dbReference type="EMBL" id="GAH99308.1"/>
    </source>
</evidence>
<gene>
    <name evidence="1" type="ORF">S03H2_72305</name>
</gene>
<name>X1LYU3_9ZZZZ</name>
<proteinExistence type="predicted"/>
<protein>
    <submittedName>
        <fullName evidence="1">Uncharacterized protein</fullName>
    </submittedName>
</protein>
<feature type="non-terminal residue" evidence="1">
    <location>
        <position position="1"/>
    </location>
</feature>
<reference evidence="1" key="1">
    <citation type="journal article" date="2014" name="Front. Microbiol.">
        <title>High frequency of phylogenetically diverse reductive dehalogenase-homologous genes in deep subseafloor sedimentary metagenomes.</title>
        <authorList>
            <person name="Kawai M."/>
            <person name="Futagami T."/>
            <person name="Toyoda A."/>
            <person name="Takaki Y."/>
            <person name="Nishi S."/>
            <person name="Hori S."/>
            <person name="Arai W."/>
            <person name="Tsubouchi T."/>
            <person name="Morono Y."/>
            <person name="Uchiyama I."/>
            <person name="Ito T."/>
            <person name="Fujiyama A."/>
            <person name="Inagaki F."/>
            <person name="Takami H."/>
        </authorList>
    </citation>
    <scope>NUCLEOTIDE SEQUENCE</scope>
    <source>
        <strain evidence="1">Expedition CK06-06</strain>
    </source>
</reference>
<comment type="caution">
    <text evidence="1">The sequence shown here is derived from an EMBL/GenBank/DDBJ whole genome shotgun (WGS) entry which is preliminary data.</text>
</comment>